<evidence type="ECO:0000256" key="11">
    <source>
        <dbReference type="ARBA" id="ARBA00079049"/>
    </source>
</evidence>
<dbReference type="STRING" id="400727.A0A2T7PRI1"/>
<feature type="compositionally biased region" description="Low complexity" evidence="12">
    <location>
        <begin position="705"/>
        <end position="723"/>
    </location>
</feature>
<feature type="region of interest" description="Disordered" evidence="12">
    <location>
        <begin position="1779"/>
        <end position="1814"/>
    </location>
</feature>
<dbReference type="Gene3D" id="3.30.530.20">
    <property type="match status" value="1"/>
</dbReference>
<evidence type="ECO:0000256" key="9">
    <source>
        <dbReference type="ARBA" id="ARBA00069061"/>
    </source>
</evidence>
<dbReference type="SMART" id="SM00234">
    <property type="entry name" value="START"/>
    <property type="match status" value="1"/>
</dbReference>
<dbReference type="Pfam" id="PF01852">
    <property type="entry name" value="START"/>
    <property type="match status" value="1"/>
</dbReference>
<evidence type="ECO:0000256" key="5">
    <source>
        <dbReference type="ARBA" id="ARBA00022990"/>
    </source>
</evidence>
<reference evidence="14 15" key="1">
    <citation type="submission" date="2018-04" db="EMBL/GenBank/DDBJ databases">
        <title>The genome of golden apple snail Pomacea canaliculata provides insight into stress tolerance and invasive adaptation.</title>
        <authorList>
            <person name="Liu C."/>
            <person name="Liu B."/>
            <person name="Ren Y."/>
            <person name="Zhang Y."/>
            <person name="Wang H."/>
            <person name="Li S."/>
            <person name="Jiang F."/>
            <person name="Yin L."/>
            <person name="Zhang G."/>
            <person name="Qian W."/>
            <person name="Fan W."/>
        </authorList>
    </citation>
    <scope>NUCLEOTIDE SEQUENCE [LARGE SCALE GENOMIC DNA]</scope>
    <source>
        <strain evidence="14">SZHN2017</strain>
        <tissue evidence="14">Muscle</tissue>
    </source>
</reference>
<feature type="compositionally biased region" description="Polar residues" evidence="12">
    <location>
        <begin position="1285"/>
        <end position="1299"/>
    </location>
</feature>
<dbReference type="InterPro" id="IPR002913">
    <property type="entry name" value="START_lipid-bd_dom"/>
</dbReference>
<evidence type="ECO:0000256" key="4">
    <source>
        <dbReference type="ARBA" id="ARBA00022553"/>
    </source>
</evidence>
<dbReference type="EMBL" id="PZQS01000002">
    <property type="protein sequence ID" value="PVD36000.1"/>
    <property type="molecule type" value="Genomic_DNA"/>
</dbReference>
<keyword evidence="3" id="KW-0963">Cytoplasm</keyword>
<dbReference type="SUPFAM" id="SSF55961">
    <property type="entry name" value="Bet v1-like"/>
    <property type="match status" value="1"/>
</dbReference>
<feature type="region of interest" description="Disordered" evidence="12">
    <location>
        <begin position="694"/>
        <end position="727"/>
    </location>
</feature>
<keyword evidence="2" id="KW-0813">Transport</keyword>
<evidence type="ECO:0000256" key="7">
    <source>
        <dbReference type="ARBA" id="ARBA00023121"/>
    </source>
</evidence>
<feature type="region of interest" description="Disordered" evidence="12">
    <location>
        <begin position="1633"/>
        <end position="1685"/>
    </location>
</feature>
<name>A0A2T7PRI1_POMCA</name>
<evidence type="ECO:0000256" key="10">
    <source>
        <dbReference type="ARBA" id="ARBA00077188"/>
    </source>
</evidence>
<dbReference type="OrthoDB" id="1295045at2759"/>
<evidence type="ECO:0000256" key="2">
    <source>
        <dbReference type="ARBA" id="ARBA00022448"/>
    </source>
</evidence>
<comment type="caution">
    <text evidence="14">The sequence shown here is derived from an EMBL/GenBank/DDBJ whole genome shotgun (WGS) entry which is preliminary data.</text>
</comment>
<protein>
    <recommendedName>
        <fullName evidence="9">Phosphatidylcholine transfer protein</fullName>
    </recommendedName>
    <alternativeName>
        <fullName evidence="11">START domain-containing protein 2</fullName>
    </alternativeName>
    <alternativeName>
        <fullName evidence="10">StAR-related lipid transfer protein 2</fullName>
    </alternativeName>
</protein>
<evidence type="ECO:0000256" key="8">
    <source>
        <dbReference type="ARBA" id="ARBA00063535"/>
    </source>
</evidence>
<evidence type="ECO:0000256" key="12">
    <source>
        <dbReference type="SAM" id="MobiDB-lite"/>
    </source>
</evidence>
<feature type="compositionally biased region" description="Polar residues" evidence="12">
    <location>
        <begin position="1247"/>
        <end position="1266"/>
    </location>
</feature>
<feature type="compositionally biased region" description="Polar residues" evidence="12">
    <location>
        <begin position="1735"/>
        <end position="1744"/>
    </location>
</feature>
<feature type="compositionally biased region" description="Polar residues" evidence="12">
    <location>
        <begin position="694"/>
        <end position="704"/>
    </location>
</feature>
<feature type="region of interest" description="Disordered" evidence="12">
    <location>
        <begin position="380"/>
        <end position="452"/>
    </location>
</feature>
<feature type="region of interest" description="Disordered" evidence="12">
    <location>
        <begin position="298"/>
        <end position="337"/>
    </location>
</feature>
<dbReference type="GO" id="GO:0008525">
    <property type="term" value="F:phosphatidylcholine transporter activity"/>
    <property type="evidence" value="ECO:0007669"/>
    <property type="project" value="TreeGrafter"/>
</dbReference>
<dbReference type="GO" id="GO:0005829">
    <property type="term" value="C:cytosol"/>
    <property type="evidence" value="ECO:0007669"/>
    <property type="project" value="UniProtKB-ARBA"/>
</dbReference>
<feature type="compositionally biased region" description="Basic and acidic residues" evidence="12">
    <location>
        <begin position="313"/>
        <end position="324"/>
    </location>
</feature>
<evidence type="ECO:0000313" key="15">
    <source>
        <dbReference type="Proteomes" id="UP000245119"/>
    </source>
</evidence>
<feature type="compositionally biased region" description="Polar residues" evidence="12">
    <location>
        <begin position="1633"/>
        <end position="1649"/>
    </location>
</feature>
<comment type="subcellular location">
    <subcellularLocation>
        <location evidence="1">Cytoplasm</location>
    </subcellularLocation>
</comment>
<feature type="region of interest" description="Disordered" evidence="12">
    <location>
        <begin position="248"/>
        <end position="277"/>
    </location>
</feature>
<feature type="domain" description="START" evidence="13">
    <location>
        <begin position="23"/>
        <end position="147"/>
    </location>
</feature>
<dbReference type="Proteomes" id="UP000245119">
    <property type="component" value="Linkage Group LG2"/>
</dbReference>
<keyword evidence="4" id="KW-0597">Phosphoprotein</keyword>
<dbReference type="PROSITE" id="PS50848">
    <property type="entry name" value="START"/>
    <property type="match status" value="1"/>
</dbReference>
<evidence type="ECO:0000313" key="14">
    <source>
        <dbReference type="EMBL" id="PVD36000.1"/>
    </source>
</evidence>
<evidence type="ECO:0000256" key="1">
    <source>
        <dbReference type="ARBA" id="ARBA00004496"/>
    </source>
</evidence>
<feature type="compositionally biased region" description="Basic and acidic residues" evidence="12">
    <location>
        <begin position="443"/>
        <end position="452"/>
    </location>
</feature>
<evidence type="ECO:0000256" key="3">
    <source>
        <dbReference type="ARBA" id="ARBA00022490"/>
    </source>
</evidence>
<feature type="compositionally biased region" description="Low complexity" evidence="12">
    <location>
        <begin position="1656"/>
        <end position="1669"/>
    </location>
</feature>
<feature type="compositionally biased region" description="Low complexity" evidence="12">
    <location>
        <begin position="1388"/>
        <end position="1411"/>
    </location>
</feature>
<dbReference type="InterPro" id="IPR051213">
    <property type="entry name" value="START_lipid_transfer"/>
</dbReference>
<dbReference type="PANTHER" id="PTHR19308:SF39">
    <property type="entry name" value="PHOSPHATIDYLCHOLINE TRANSFER PROTEIN"/>
    <property type="match status" value="1"/>
</dbReference>
<proteinExistence type="predicted"/>
<feature type="compositionally biased region" description="Low complexity" evidence="12">
    <location>
        <begin position="1366"/>
        <end position="1380"/>
    </location>
</feature>
<feature type="region of interest" description="Disordered" evidence="12">
    <location>
        <begin position="1366"/>
        <end position="1430"/>
    </location>
</feature>
<evidence type="ECO:0000259" key="13">
    <source>
        <dbReference type="PROSITE" id="PS50848"/>
    </source>
</evidence>
<sequence length="1845" mass="197891">MAVCFTDEDFVKACLELDQPQVDGWEFFVSSHGVTIYRLYNEVSGLYEYKIFGVLEDILPEICAEVYMDTEYRKQWDSYVNELYETEVDGKKFVYWNVNFPFPLWNRDYVYKRELRVLERQGKKVWVVLAESESTPSIPEKSGVVRVDDYKQCAALTSDGKVGTKDLGLETEQSDLPDFKNVGGMPKMAFMERRSNIILLTTVVMVEVTTATSQDKVSIYQQSSPSTDSASSTGSPAKLLSSSIWSGVTNDSEFNDQTEKKTNYSTGEFDGTEHVTQDGFPSLASAVTLEQSVLTSLQGSFTGDNSTTDMTEQQERTTLDKDEQVSTDPPSTVHDMQSSLSITATDYQPVMNHYIPSRDFFQRVCASDDDTTDTKVEVEYNTTESKPWTKDRNVEAAPSGGDTPVTGHVTHTASGTDPTSTHRTLLADGYSTDATDAGENTTEEAKVVESEARKPTSLINLTATTVVMDASSTHAASMTESSVVETTVSNVAGKTSAMATDFTSETTARHLVTTGELLLTENNSAHTAMTRDNTVTTTPATDDTLTERTLVTDDHMTVTTQVTGSSVTEPILVTEDFITETARLTNNSVTEMALVTDYINMDTTLTTDYPVTEAIVTTDDTISETALVSDDPLTETTLATEDITTETGLHYNLTNTLPVTRDNITDGTPGTHNITDGTPGTHNITDGTPGTHNITDGTPGTHNITDGTPVPTTTTDTKQTTGVASHRISDTTLPRDHVYEDTSITDYVTDTSITNIFVDDTAAMTKDGSAHAGEVGDYSTTEMTSLMTTLVWRLSKTPTSVSGRNISDTTPVVDHSITDTPEVDDKLTDTTLEVDVRSTYTTRTDSVTTEMPAVVIDTSPSRDLSITGRTTEVNSVITNNTVTDPDVTNITKPIGSHTIVTTTVEDLYKNVTTTTTTTTDHNVSSTPSEFHHITETGNIVTATTKSTDHNTTQRALVEHNVTDTTKSDDHSIIETTTIVDHTVENTATAASHSVTHSTRSEDQTVTERTLLDKISTGATLAQHPNVTVTISVDYSKTETTIVVENSTASPSVAHTRPSEDPNITETTVLTDATTAAHYSLTNTAKSGDYNITTTDSIITSETPREHNHTDPHTVLIYATTDKTPVETFPVTSDSFADMELITSTDMSITTTTLGVENNFSDSTETKLQNTMTDISDADAGTTPLSANVSSSITISTSEFVGSEAMTTGSSGLLTGPDSSLEMTTVRVSPQYISESLPTSVELPLHHTSPTQRTATTTGLEPDSYSTLELKGSTPGFENTDDFTAAQETPRTSSEAVATSDTTLQGISEELTSTSAMRPATTTTLHVEVKDTSTDGLRTVETLNSTLEATDEPTTFVDASRMMMTSHSTRVTSGVTSGVTSDTADLPNSSSSATSDEATSTSQTKKSSFSTSEATSEPMTWTDSSGPQWVTNGVTMLEKNTETTMSAPEISSTTEPELAATSKTIIDVSLSSRSSPEVTADVGTASDVTRDSSTLATQTSEVLTLVTTLGASFGNTETSHSGNFSESVDVTKSVKDGISTTALSESSYQTDFRDVSETVDTGSTTEKARDVILTDSPSLLTTSKETLETKTILTSQEATGGLAASTETTLNGTEFFQTSLDLTLEPPADQTFTTLSSTSEYEPDFTSSEPSLRPLKTSESTSRSFTFEATPVSEAVTSEETRGVSETRKTESFWSISSQELVSGYGTTQGSLSDVLSPETISEGVSLHGMTASSLAMSSQKTVSEPTKEPEMNSGSSSEIFTSASQSTIFWIVTSPVPSSEGISNETASDRGQPSASAALVSTESSIPETSSRPVNIISTSDLGVTARETTLELTSGRIGSLRVKH</sequence>
<feature type="region of interest" description="Disordered" evidence="12">
    <location>
        <begin position="1735"/>
        <end position="1757"/>
    </location>
</feature>
<feature type="compositionally biased region" description="Polar residues" evidence="12">
    <location>
        <begin position="298"/>
        <end position="311"/>
    </location>
</feature>
<feature type="compositionally biased region" description="Polar residues" evidence="12">
    <location>
        <begin position="409"/>
        <end position="423"/>
    </location>
</feature>
<dbReference type="PANTHER" id="PTHR19308">
    <property type="entry name" value="PHOSPHATIDYLCHOLINE TRANSFER PROTEIN"/>
    <property type="match status" value="1"/>
</dbReference>
<organism evidence="14 15">
    <name type="scientific">Pomacea canaliculata</name>
    <name type="common">Golden apple snail</name>
    <dbReference type="NCBI Taxonomy" id="400727"/>
    <lineage>
        <taxon>Eukaryota</taxon>
        <taxon>Metazoa</taxon>
        <taxon>Spiralia</taxon>
        <taxon>Lophotrochozoa</taxon>
        <taxon>Mollusca</taxon>
        <taxon>Gastropoda</taxon>
        <taxon>Caenogastropoda</taxon>
        <taxon>Architaenioglossa</taxon>
        <taxon>Ampullarioidea</taxon>
        <taxon>Ampullariidae</taxon>
        <taxon>Pomacea</taxon>
    </lineage>
</organism>
<accession>A0A2T7PRI1</accession>
<dbReference type="GO" id="GO:0031210">
    <property type="term" value="F:phosphatidylcholine binding"/>
    <property type="evidence" value="ECO:0007669"/>
    <property type="project" value="TreeGrafter"/>
</dbReference>
<gene>
    <name evidence="14" type="ORF">C0Q70_02970</name>
</gene>
<dbReference type="InterPro" id="IPR023393">
    <property type="entry name" value="START-like_dom_sf"/>
</dbReference>
<feature type="compositionally biased region" description="Polar residues" evidence="12">
    <location>
        <begin position="1412"/>
        <end position="1430"/>
    </location>
</feature>
<evidence type="ECO:0000256" key="6">
    <source>
        <dbReference type="ARBA" id="ARBA00023055"/>
    </source>
</evidence>
<dbReference type="FunFam" id="3.30.530.20:FF:000017">
    <property type="entry name" value="Phosphatidylcholine transfer protein, putative"/>
    <property type="match status" value="1"/>
</dbReference>
<feature type="region of interest" description="Disordered" evidence="12">
    <location>
        <begin position="1241"/>
        <end position="1299"/>
    </location>
</feature>
<feature type="region of interest" description="Disordered" evidence="12">
    <location>
        <begin position="216"/>
        <end position="236"/>
    </location>
</feature>
<keyword evidence="5" id="KW-0007">Acetylation</keyword>
<feature type="compositionally biased region" description="Polar residues" evidence="12">
    <location>
        <begin position="326"/>
        <end position="337"/>
    </location>
</feature>
<feature type="compositionally biased region" description="Low complexity" evidence="12">
    <location>
        <begin position="223"/>
        <end position="236"/>
    </location>
</feature>
<keyword evidence="6" id="KW-0445">Lipid transport</keyword>
<comment type="subunit">
    <text evidence="8">Interacts with ACOT13/THEM2.</text>
</comment>
<keyword evidence="15" id="KW-1185">Reference proteome</keyword>
<keyword evidence="7" id="KW-0446">Lipid-binding</keyword>